<feature type="region of interest" description="Disordered" evidence="1">
    <location>
        <begin position="121"/>
        <end position="161"/>
    </location>
</feature>
<feature type="region of interest" description="Disordered" evidence="1">
    <location>
        <begin position="1"/>
        <end position="23"/>
    </location>
</feature>
<evidence type="ECO:0000313" key="2">
    <source>
        <dbReference type="EMBL" id="KAJ8346239.1"/>
    </source>
</evidence>
<evidence type="ECO:0000313" key="3">
    <source>
        <dbReference type="Proteomes" id="UP001152622"/>
    </source>
</evidence>
<accession>A0A9Q1EWA0</accession>
<reference evidence="2" key="1">
    <citation type="journal article" date="2023" name="Science">
        <title>Genome structures resolve the early diversification of teleost fishes.</title>
        <authorList>
            <person name="Parey E."/>
            <person name="Louis A."/>
            <person name="Montfort J."/>
            <person name="Bouchez O."/>
            <person name="Roques C."/>
            <person name="Iampietro C."/>
            <person name="Lluch J."/>
            <person name="Castinel A."/>
            <person name="Donnadieu C."/>
            <person name="Desvignes T."/>
            <person name="Floi Bucao C."/>
            <person name="Jouanno E."/>
            <person name="Wen M."/>
            <person name="Mejri S."/>
            <person name="Dirks R."/>
            <person name="Jansen H."/>
            <person name="Henkel C."/>
            <person name="Chen W.J."/>
            <person name="Zahm M."/>
            <person name="Cabau C."/>
            <person name="Klopp C."/>
            <person name="Thompson A.W."/>
            <person name="Robinson-Rechavi M."/>
            <person name="Braasch I."/>
            <person name="Lecointre G."/>
            <person name="Bobe J."/>
            <person name="Postlethwait J.H."/>
            <person name="Berthelot C."/>
            <person name="Roest Crollius H."/>
            <person name="Guiguen Y."/>
        </authorList>
    </citation>
    <scope>NUCLEOTIDE SEQUENCE</scope>
    <source>
        <strain evidence="2">WJC10195</strain>
    </source>
</reference>
<comment type="caution">
    <text evidence="2">The sequence shown here is derived from an EMBL/GenBank/DDBJ whole genome shotgun (WGS) entry which is preliminary data.</text>
</comment>
<evidence type="ECO:0000256" key="1">
    <source>
        <dbReference type="SAM" id="MobiDB-lite"/>
    </source>
</evidence>
<gene>
    <name evidence="2" type="ORF">SKAU_G00304320</name>
</gene>
<name>A0A9Q1EWA0_SYNKA</name>
<organism evidence="2 3">
    <name type="scientific">Synaphobranchus kaupii</name>
    <name type="common">Kaup's arrowtooth eel</name>
    <dbReference type="NCBI Taxonomy" id="118154"/>
    <lineage>
        <taxon>Eukaryota</taxon>
        <taxon>Metazoa</taxon>
        <taxon>Chordata</taxon>
        <taxon>Craniata</taxon>
        <taxon>Vertebrata</taxon>
        <taxon>Euteleostomi</taxon>
        <taxon>Actinopterygii</taxon>
        <taxon>Neopterygii</taxon>
        <taxon>Teleostei</taxon>
        <taxon>Anguilliformes</taxon>
        <taxon>Synaphobranchidae</taxon>
        <taxon>Synaphobranchus</taxon>
    </lineage>
</organism>
<sequence length="161" mass="17579">MYSARHDEIPTETTESEDEPIGMHVEYRTYSTLKAQAFPKRAGQGGEGPVRCGPPGAGPIRQRFGTARACSRCHGPREKTASRSLGSCQALRQSAVRRTFAETCFGFQFPHPFPRAKEKRWLHPAATGKTNNAGAKTNGQVPPRTGNNEANGPSTLLRNSR</sequence>
<dbReference type="EMBL" id="JAINUF010000012">
    <property type="protein sequence ID" value="KAJ8346239.1"/>
    <property type="molecule type" value="Genomic_DNA"/>
</dbReference>
<protein>
    <submittedName>
        <fullName evidence="2">Uncharacterized protein</fullName>
    </submittedName>
</protein>
<dbReference type="AlphaFoldDB" id="A0A9Q1EWA0"/>
<proteinExistence type="predicted"/>
<feature type="compositionally biased region" description="Polar residues" evidence="1">
    <location>
        <begin position="128"/>
        <end position="161"/>
    </location>
</feature>
<feature type="region of interest" description="Disordered" evidence="1">
    <location>
        <begin position="40"/>
        <end position="59"/>
    </location>
</feature>
<dbReference type="Proteomes" id="UP001152622">
    <property type="component" value="Chromosome 12"/>
</dbReference>
<keyword evidence="3" id="KW-1185">Reference proteome</keyword>